<feature type="transmembrane region" description="Helical" evidence="1">
    <location>
        <begin position="1031"/>
        <end position="1052"/>
    </location>
</feature>
<evidence type="ECO:0000256" key="2">
    <source>
        <dbReference type="SAM" id="SignalP"/>
    </source>
</evidence>
<dbReference type="Gene3D" id="2.10.25.10">
    <property type="entry name" value="Laminin"/>
    <property type="match status" value="1"/>
</dbReference>
<dbReference type="PROSITE" id="PS01186">
    <property type="entry name" value="EGF_2"/>
    <property type="match status" value="1"/>
</dbReference>
<evidence type="ECO:0000259" key="3">
    <source>
        <dbReference type="PROSITE" id="PS00022"/>
    </source>
</evidence>
<protein>
    <recommendedName>
        <fullName evidence="3 4">EGF-like domain-containing protein</fullName>
    </recommendedName>
</protein>
<dbReference type="SUPFAM" id="SSF51126">
    <property type="entry name" value="Pectin lyase-like"/>
    <property type="match status" value="2"/>
</dbReference>
<accession>A0A1Y1V7N3</accession>
<dbReference type="InterPro" id="IPR000742">
    <property type="entry name" value="EGF"/>
</dbReference>
<evidence type="ECO:0000313" key="5">
    <source>
        <dbReference type="EMBL" id="ORX49040.1"/>
    </source>
</evidence>
<dbReference type="PROSITE" id="PS00022">
    <property type="entry name" value="EGF_1"/>
    <property type="match status" value="1"/>
</dbReference>
<feature type="signal peptide" evidence="2">
    <location>
        <begin position="1"/>
        <end position="21"/>
    </location>
</feature>
<comment type="caution">
    <text evidence="5">The sequence shown here is derived from an EMBL/GenBank/DDBJ whole genome shotgun (WGS) entry which is preliminary data.</text>
</comment>
<reference evidence="5 6" key="2">
    <citation type="submission" date="2016-08" db="EMBL/GenBank/DDBJ databases">
        <title>Pervasive Adenine N6-methylation of Active Genes in Fungi.</title>
        <authorList>
            <consortium name="DOE Joint Genome Institute"/>
            <person name="Mondo S.J."/>
            <person name="Dannebaum R.O."/>
            <person name="Kuo R.C."/>
            <person name="Labutti K."/>
            <person name="Haridas S."/>
            <person name="Kuo A."/>
            <person name="Salamov A."/>
            <person name="Ahrendt S.R."/>
            <person name="Lipzen A."/>
            <person name="Sullivan W."/>
            <person name="Andreopoulos W.B."/>
            <person name="Clum A."/>
            <person name="Lindquist E."/>
            <person name="Daum C."/>
            <person name="Ramamoorthy G.K."/>
            <person name="Gryganskyi A."/>
            <person name="Culley D."/>
            <person name="Magnuson J.K."/>
            <person name="James T.Y."/>
            <person name="O'Malley M.A."/>
            <person name="Stajich J.E."/>
            <person name="Spatafora J.W."/>
            <person name="Visel A."/>
            <person name="Grigoriev I.V."/>
        </authorList>
    </citation>
    <scope>NUCLEOTIDE SEQUENCE [LARGE SCALE GENOMIC DNA]</scope>
    <source>
        <strain evidence="6">finn</strain>
    </source>
</reference>
<name>A0A1Y1V7N3_9FUNG</name>
<reference evidence="5 6" key="1">
    <citation type="submission" date="2016-08" db="EMBL/GenBank/DDBJ databases">
        <title>Genomes of anaerobic fungi encode conserved fungal cellulosomes for biomass hydrolysis.</title>
        <authorList>
            <consortium name="DOE Joint Genome Institute"/>
            <person name="Haitjema C.H."/>
            <person name="Gilmore S.P."/>
            <person name="Henske J.K."/>
            <person name="Solomon K.V."/>
            <person name="De Groot R."/>
            <person name="Kuo A."/>
            <person name="Mondo S.J."/>
            <person name="Salamov A.A."/>
            <person name="Labutti K."/>
            <person name="Zhao Z."/>
            <person name="Chiniquy J."/>
            <person name="Barry K."/>
            <person name="Brewer H.M."/>
            <person name="Purvine S.O."/>
            <person name="Wright A.T."/>
            <person name="Boxma B."/>
            <person name="Van Alen T."/>
            <person name="Hackstein J.H."/>
            <person name="Baker S.E."/>
            <person name="Grigoriev I.V."/>
            <person name="O'Malley M.A."/>
        </authorList>
    </citation>
    <scope>NUCLEOTIDE SEQUENCE [LARGE SCALE GENOMIC DNA]</scope>
    <source>
        <strain evidence="6">finn</strain>
    </source>
</reference>
<dbReference type="OrthoDB" id="2159603at2759"/>
<feature type="transmembrane region" description="Helical" evidence="1">
    <location>
        <begin position="929"/>
        <end position="951"/>
    </location>
</feature>
<feature type="transmembrane region" description="Helical" evidence="1">
    <location>
        <begin position="1144"/>
        <end position="1164"/>
    </location>
</feature>
<dbReference type="Proteomes" id="UP000193719">
    <property type="component" value="Unassembled WGS sequence"/>
</dbReference>
<dbReference type="InterPro" id="IPR011050">
    <property type="entry name" value="Pectin_lyase_fold/virulence"/>
</dbReference>
<keyword evidence="1" id="KW-1133">Transmembrane helix</keyword>
<feature type="transmembrane region" description="Helical" evidence="1">
    <location>
        <begin position="1110"/>
        <end position="1132"/>
    </location>
</feature>
<keyword evidence="1" id="KW-0812">Transmembrane</keyword>
<keyword evidence="2" id="KW-0732">Signal</keyword>
<dbReference type="PANTHER" id="PTHR11319">
    <property type="entry name" value="G PROTEIN-COUPLED RECEPTOR-RELATED"/>
    <property type="match status" value="1"/>
</dbReference>
<gene>
    <name evidence="5" type="ORF">BCR36DRAFT_413035</name>
</gene>
<keyword evidence="1" id="KW-0472">Membrane</keyword>
<keyword evidence="6" id="KW-1185">Reference proteome</keyword>
<feature type="domain" description="EGF-like" evidence="3 4">
    <location>
        <begin position="839"/>
        <end position="850"/>
    </location>
</feature>
<evidence type="ECO:0000259" key="4">
    <source>
        <dbReference type="PROSITE" id="PS01186"/>
    </source>
</evidence>
<dbReference type="EMBL" id="MCFH01000025">
    <property type="protein sequence ID" value="ORX49040.1"/>
    <property type="molecule type" value="Genomic_DNA"/>
</dbReference>
<sequence length="1227" mass="142491">MFRYFLIVNFMILHYILHVSTKEIKIKNNSNFYELEKIINENQGDSNELVLYFVDDYYDMSKYPNFDISVVVLSNITFLGNNNGTVFDYKWDKKGPFSIGFYNVSGKIVKFENLIIKNFYPKGQNNKFMTRFSAKNDNFQVVYNNCTFTDNKYSLITVTFPSDEKTQEEPQLTMINCKFYNNSDRIISTYHIHESREPDLYKCSTIKIINCIFINNNYIFLSNLSHFIFENSYFSINNNNINNEYKILYTNSATDKLSIKDSVFENINSSVPLIDATGLTLDIKNSTFTNCTTENGYLFYVKRHIHKNQKITIENSEFSKTCTLFHGDLTKTEISNSIIKNMNIKFSIPAISDSKLSNYSIKDTIFMNLNVTNELFNKESSYTFENIKFKNIISNSKAVLYFLYYNITLNNIEVDNVSCTGDGGESSFMLYDSDESINSRLQINNLYTKNCVLNGSFIKVKGKVNEIDIHNSSFNRIDSYGPTIQCISHKTAFTMTNNNIYNNINRNKLDCGIIQLTNNVNASIENSNFQNNISKSNGGVLYIKNILDMNLDLNSNIFIKNEATNGGAIFISNKLNRDNEGRINFENNVFLKNKAYSFGGAIYTEYDELVSSFTVNNTVANNDADIIGGGIFISNSSKMRLLDMNKWNINNNTVNARINNYFTRPAYIKLNSSIYKNEIKITTGDHLPLNFILYDEYDQPIEDETEYYSTILIKLSLIPITNNDKELIDDVHNKYNLIGNVGTYVNGEINFDNLKIYAHNGTYQLNLLIKNYNYDIKFDEIIYINVSECSKDQITLYNNYDMPYCETPKCSLECLNKENTMCIPPEIKSFVNDIKLNKCVCKEGWSGTKCDEKVFINYSNFKKFILPVISLIIFIVVCYSVFTLFNKDQGIIKDTGLIRILVFSAGTIIFNISNIFMTYNNYSECVINFIFKHIGILLILCVCLLNILLGYKLGFLKERRNYKFLNEDVEDKDIMPEKLPYYSDVKSNISAYNKSRLTIALSIKKNKNESSFLFDQINEDYYRKIKITRILFIELICIFSIFILFVILIPIMHNIRNDKGILKQSHTKDWMFSCSLEQPDLVFNSIELTLFLIIFLFGKATKKYNYIYTYIQYFVYTSFLSLSFGPIINIITYCILGEQRLTKIYIDFSLNTICYFSIFITFSWDKIYYILKKQGNDSTHYFIFERHEFCSKHNSNICGCKINLSKENICNNIDNYIILYKMCSTLH</sequence>
<dbReference type="AlphaFoldDB" id="A0A1Y1V7N3"/>
<proteinExistence type="predicted"/>
<feature type="chain" id="PRO_5012237370" description="EGF-like domain-containing protein" evidence="2">
    <location>
        <begin position="22"/>
        <end position="1227"/>
    </location>
</feature>
<dbReference type="PANTHER" id="PTHR11319:SF35">
    <property type="entry name" value="OUTER MEMBRANE PROTEIN PMPC-RELATED"/>
    <property type="match status" value="1"/>
</dbReference>
<evidence type="ECO:0000256" key="1">
    <source>
        <dbReference type="SAM" id="Phobius"/>
    </source>
</evidence>
<feature type="transmembrane region" description="Helical" evidence="1">
    <location>
        <begin position="1081"/>
        <end position="1098"/>
    </location>
</feature>
<organism evidence="5 6">
    <name type="scientific">Piromyces finnis</name>
    <dbReference type="NCBI Taxonomy" id="1754191"/>
    <lineage>
        <taxon>Eukaryota</taxon>
        <taxon>Fungi</taxon>
        <taxon>Fungi incertae sedis</taxon>
        <taxon>Chytridiomycota</taxon>
        <taxon>Chytridiomycota incertae sedis</taxon>
        <taxon>Neocallimastigomycetes</taxon>
        <taxon>Neocallimastigales</taxon>
        <taxon>Neocallimastigaceae</taxon>
        <taxon>Piromyces</taxon>
    </lineage>
</organism>
<feature type="transmembrane region" description="Helical" evidence="1">
    <location>
        <begin position="897"/>
        <end position="917"/>
    </location>
</feature>
<feature type="transmembrane region" description="Helical" evidence="1">
    <location>
        <begin position="864"/>
        <end position="885"/>
    </location>
</feature>
<evidence type="ECO:0000313" key="6">
    <source>
        <dbReference type="Proteomes" id="UP000193719"/>
    </source>
</evidence>